<protein>
    <recommendedName>
        <fullName evidence="2">Retrotransposon gag domain-containing protein</fullName>
    </recommendedName>
</protein>
<feature type="region of interest" description="Disordered" evidence="1">
    <location>
        <begin position="89"/>
        <end position="134"/>
    </location>
</feature>
<dbReference type="EMBL" id="JAINUG010000024">
    <property type="protein sequence ID" value="KAJ8411005.1"/>
    <property type="molecule type" value="Genomic_DNA"/>
</dbReference>
<gene>
    <name evidence="3" type="ORF">AAFF_G00180400</name>
</gene>
<dbReference type="AlphaFoldDB" id="A0AAD7SYC7"/>
<name>A0AAD7SYC7_9TELE</name>
<proteinExistence type="predicted"/>
<evidence type="ECO:0000313" key="4">
    <source>
        <dbReference type="Proteomes" id="UP001221898"/>
    </source>
</evidence>
<dbReference type="Proteomes" id="UP001221898">
    <property type="component" value="Unassembled WGS sequence"/>
</dbReference>
<dbReference type="Pfam" id="PF03732">
    <property type="entry name" value="Retrotrans_gag"/>
    <property type="match status" value="1"/>
</dbReference>
<dbReference type="PANTHER" id="PTHR15503">
    <property type="entry name" value="LDOC1 RELATED"/>
    <property type="match status" value="1"/>
</dbReference>
<feature type="domain" description="Retrotransposon gag" evidence="2">
    <location>
        <begin position="1"/>
        <end position="58"/>
    </location>
</feature>
<evidence type="ECO:0000256" key="1">
    <source>
        <dbReference type="SAM" id="MobiDB-lite"/>
    </source>
</evidence>
<organism evidence="3 4">
    <name type="scientific">Aldrovandia affinis</name>
    <dbReference type="NCBI Taxonomy" id="143900"/>
    <lineage>
        <taxon>Eukaryota</taxon>
        <taxon>Metazoa</taxon>
        <taxon>Chordata</taxon>
        <taxon>Craniata</taxon>
        <taxon>Vertebrata</taxon>
        <taxon>Euteleostomi</taxon>
        <taxon>Actinopterygii</taxon>
        <taxon>Neopterygii</taxon>
        <taxon>Teleostei</taxon>
        <taxon>Notacanthiformes</taxon>
        <taxon>Halosauridae</taxon>
        <taxon>Aldrovandia</taxon>
    </lineage>
</organism>
<evidence type="ECO:0000313" key="3">
    <source>
        <dbReference type="EMBL" id="KAJ8411005.1"/>
    </source>
</evidence>
<feature type="compositionally biased region" description="Basic and acidic residues" evidence="1">
    <location>
        <begin position="124"/>
        <end position="134"/>
    </location>
</feature>
<accession>A0AAD7SYC7</accession>
<comment type="caution">
    <text evidence="3">The sequence shown here is derived from an EMBL/GenBank/DDBJ whole genome shotgun (WGS) entry which is preliminary data.</text>
</comment>
<dbReference type="InterPro" id="IPR005162">
    <property type="entry name" value="Retrotrans_gag_dom"/>
</dbReference>
<keyword evidence="4" id="KW-1185">Reference proteome</keyword>
<evidence type="ECO:0000259" key="2">
    <source>
        <dbReference type="Pfam" id="PF03732"/>
    </source>
</evidence>
<sequence length="157" mass="17327">MRRVFDRSSVGRAAARQLLQLRQGGQSVSDYSIEFRTLATSAGWNAVATYDAFLHGLSERVLDELTVCDLPQDLDRLVDLAIRIDTRLQERGKRRQESPASPVSAQRHDPTSRSTHGDCGAHAGESDSSVRDRTPARREGGLCLYCGGKGHFGYPVR</sequence>
<reference evidence="3" key="1">
    <citation type="journal article" date="2023" name="Science">
        <title>Genome structures resolve the early diversification of teleost fishes.</title>
        <authorList>
            <person name="Parey E."/>
            <person name="Louis A."/>
            <person name="Montfort J."/>
            <person name="Bouchez O."/>
            <person name="Roques C."/>
            <person name="Iampietro C."/>
            <person name="Lluch J."/>
            <person name="Castinel A."/>
            <person name="Donnadieu C."/>
            <person name="Desvignes T."/>
            <person name="Floi Bucao C."/>
            <person name="Jouanno E."/>
            <person name="Wen M."/>
            <person name="Mejri S."/>
            <person name="Dirks R."/>
            <person name="Jansen H."/>
            <person name="Henkel C."/>
            <person name="Chen W.J."/>
            <person name="Zahm M."/>
            <person name="Cabau C."/>
            <person name="Klopp C."/>
            <person name="Thompson A.W."/>
            <person name="Robinson-Rechavi M."/>
            <person name="Braasch I."/>
            <person name="Lecointre G."/>
            <person name="Bobe J."/>
            <person name="Postlethwait J.H."/>
            <person name="Berthelot C."/>
            <person name="Roest Crollius H."/>
            <person name="Guiguen Y."/>
        </authorList>
    </citation>
    <scope>NUCLEOTIDE SEQUENCE</scope>
    <source>
        <strain evidence="3">NC1722</strain>
    </source>
</reference>
<dbReference type="InterPro" id="IPR032567">
    <property type="entry name" value="RTL1-rel"/>
</dbReference>
<dbReference type="PANTHER" id="PTHR15503:SF36">
    <property type="entry name" value="RETROTRANSPOSON GAG-LIKE PROTEIN 5"/>
    <property type="match status" value="1"/>
</dbReference>